<comment type="catalytic activity">
    <reaction evidence="9">
        <text>N(6)-(1,2-dicarboxyethyl)-AMP = fumarate + AMP</text>
        <dbReference type="Rhea" id="RHEA:16853"/>
        <dbReference type="ChEBI" id="CHEBI:29806"/>
        <dbReference type="ChEBI" id="CHEBI:57567"/>
        <dbReference type="ChEBI" id="CHEBI:456215"/>
        <dbReference type="EC" id="4.3.2.2"/>
    </reaction>
    <physiologicalReaction direction="left-to-right" evidence="9">
        <dbReference type="Rhea" id="RHEA:16854"/>
    </physiologicalReaction>
</comment>
<organism evidence="13 14">
    <name type="scientific">Acetobacter musti</name>
    <dbReference type="NCBI Taxonomy" id="864732"/>
    <lineage>
        <taxon>Bacteria</taxon>
        <taxon>Pseudomonadati</taxon>
        <taxon>Pseudomonadota</taxon>
        <taxon>Alphaproteobacteria</taxon>
        <taxon>Acetobacterales</taxon>
        <taxon>Acetobacteraceae</taxon>
        <taxon>Acetobacter</taxon>
    </lineage>
</organism>
<feature type="domain" description="Adenylosuccinate lyase C-terminal" evidence="12">
    <location>
        <begin position="357"/>
        <end position="442"/>
    </location>
</feature>
<sequence>MVPRYTRPAMMAIWAPENRYRIWFEIEALACEAMAELGEVPSEAAKNVRKRGNAAIASFSQADLDRIDEIEAETRHDVIAFLTWLAEKIGPDSRFVHLGLTSSDVLDTCLAVQLTQATDLLLTDIKSVLEALRKQAFEHKYTLTIGRSHGIHAEPTSFGLKMAGHYAEFERNHMRLLTARAEIATCAISGAVGTFAHLDPRIESYVAAKLGLRPEPVSTQVIPRDRHAAYFCTLAVIASGIERLATEVRHLQRSEVREAEEFFHAGQKGSSAMPHKRNPVLSENLTGLARLIRSCAIPALENVALWHERDISHSSVERNICPDATTALDFALMRLAGMMDKLVVYPGQMIANIESLGGVVHSGEVLLALTRAGVLREDAYRIVQRCAMATWTQLGKPEGRTFRENLDADPEIAGKIGSEVLDAAMDSRLHLRAVDDRYRMIFGETNLTA</sequence>
<evidence type="ECO:0000256" key="9">
    <source>
        <dbReference type="ARBA" id="ARBA00049115"/>
    </source>
</evidence>
<dbReference type="InterPro" id="IPR019468">
    <property type="entry name" value="AdenyloSucc_lyase_C"/>
</dbReference>
<proteinExistence type="inferred from homology"/>
<evidence type="ECO:0000256" key="10">
    <source>
        <dbReference type="NCBIfam" id="TIGR00928"/>
    </source>
</evidence>
<evidence type="ECO:0000256" key="2">
    <source>
        <dbReference type="ARBA" id="ARBA00004734"/>
    </source>
</evidence>
<dbReference type="RefSeq" id="WP_173584349.1">
    <property type="nucleotide sequence ID" value="NZ_WOTB01000023.1"/>
</dbReference>
<evidence type="ECO:0000259" key="12">
    <source>
        <dbReference type="SMART" id="SM00998"/>
    </source>
</evidence>
<name>A0ABX0JR72_9PROT</name>
<dbReference type="InterPro" id="IPR004769">
    <property type="entry name" value="Pur_lyase"/>
</dbReference>
<dbReference type="Gene3D" id="1.10.275.10">
    <property type="entry name" value="Fumarase/aspartase (N-terminal domain)"/>
    <property type="match status" value="1"/>
</dbReference>
<comment type="caution">
    <text evidence="13">The sequence shown here is derived from an EMBL/GenBank/DDBJ whole genome shotgun (WGS) entry which is preliminary data.</text>
</comment>
<keyword evidence="11" id="KW-0658">Purine biosynthesis</keyword>
<dbReference type="InterPro" id="IPR020557">
    <property type="entry name" value="Fumarate_lyase_CS"/>
</dbReference>
<dbReference type="GO" id="GO:0016829">
    <property type="term" value="F:lyase activity"/>
    <property type="evidence" value="ECO:0007669"/>
    <property type="project" value="UniProtKB-KW"/>
</dbReference>
<comment type="similarity">
    <text evidence="3 11">Belongs to the lyase 1 family. Adenylosuccinate lyase subfamily.</text>
</comment>
<dbReference type="PRINTS" id="PR00145">
    <property type="entry name" value="ARGSUCLYASE"/>
</dbReference>
<keyword evidence="6 11" id="KW-0456">Lyase</keyword>
<evidence type="ECO:0000313" key="13">
    <source>
        <dbReference type="EMBL" id="NHN85958.1"/>
    </source>
</evidence>
<accession>A0ABX0JR72</accession>
<dbReference type="InterPro" id="IPR008948">
    <property type="entry name" value="L-Aspartase-like"/>
</dbReference>
<dbReference type="SMART" id="SM00998">
    <property type="entry name" value="ADSL_C"/>
    <property type="match status" value="1"/>
</dbReference>
<keyword evidence="14" id="KW-1185">Reference proteome</keyword>
<dbReference type="Pfam" id="PF00206">
    <property type="entry name" value="Lyase_1"/>
    <property type="match status" value="1"/>
</dbReference>
<evidence type="ECO:0000313" key="14">
    <source>
        <dbReference type="Proteomes" id="UP000635278"/>
    </source>
</evidence>
<dbReference type="PANTHER" id="PTHR43172">
    <property type="entry name" value="ADENYLOSUCCINATE LYASE"/>
    <property type="match status" value="1"/>
</dbReference>
<dbReference type="EC" id="4.3.2.2" evidence="4 10"/>
<comment type="pathway">
    <text evidence="1 11">Purine metabolism; IMP biosynthesis via de novo pathway; 5-amino-1-(5-phospho-D-ribosyl)imidazole-4-carboxamide from 5-amino-1-(5-phospho-D-ribosyl)imidazole-4-carboxylate: step 2/2.</text>
</comment>
<evidence type="ECO:0000256" key="11">
    <source>
        <dbReference type="RuleBase" id="RU361172"/>
    </source>
</evidence>
<dbReference type="Pfam" id="PF10397">
    <property type="entry name" value="ADSL_C"/>
    <property type="match status" value="1"/>
</dbReference>
<dbReference type="InterPro" id="IPR000362">
    <property type="entry name" value="Fumarate_lyase_fam"/>
</dbReference>
<evidence type="ECO:0000256" key="7">
    <source>
        <dbReference type="ARBA" id="ARBA00024477"/>
    </source>
</evidence>
<dbReference type="Gene3D" id="1.20.200.10">
    <property type="entry name" value="Fumarase/aspartase (Central domain)"/>
    <property type="match status" value="1"/>
</dbReference>
<evidence type="ECO:0000256" key="4">
    <source>
        <dbReference type="ARBA" id="ARBA00012339"/>
    </source>
</evidence>
<dbReference type="Gene3D" id="1.10.40.30">
    <property type="entry name" value="Fumarase/aspartase (C-terminal domain)"/>
    <property type="match status" value="1"/>
</dbReference>
<dbReference type="EMBL" id="WOTB01000023">
    <property type="protein sequence ID" value="NHN85958.1"/>
    <property type="molecule type" value="Genomic_DNA"/>
</dbReference>
<dbReference type="InterPro" id="IPR022761">
    <property type="entry name" value="Fumarate_lyase_N"/>
</dbReference>
<comment type="pathway">
    <text evidence="2 11">Purine metabolism; AMP biosynthesis via de novo pathway; AMP from IMP: step 2/2.</text>
</comment>
<evidence type="ECO:0000256" key="1">
    <source>
        <dbReference type="ARBA" id="ARBA00004706"/>
    </source>
</evidence>
<dbReference type="PROSITE" id="PS00163">
    <property type="entry name" value="FUMARATE_LYASES"/>
    <property type="match status" value="1"/>
</dbReference>
<protein>
    <recommendedName>
        <fullName evidence="5 10">Adenylosuccinate lyase</fullName>
        <shortName evidence="11">ASL</shortName>
        <ecNumber evidence="4 10">4.3.2.2</ecNumber>
    </recommendedName>
    <alternativeName>
        <fullName evidence="8 11">Adenylosuccinase</fullName>
    </alternativeName>
</protein>
<evidence type="ECO:0000256" key="8">
    <source>
        <dbReference type="ARBA" id="ARBA00030717"/>
    </source>
</evidence>
<evidence type="ECO:0000256" key="5">
    <source>
        <dbReference type="ARBA" id="ARBA00017058"/>
    </source>
</evidence>
<gene>
    <name evidence="13" type="ORF">GOB93_15100</name>
</gene>
<comment type="catalytic activity">
    <reaction evidence="7">
        <text>(2S)-2-[5-amino-1-(5-phospho-beta-D-ribosyl)imidazole-4-carboxamido]succinate = 5-amino-1-(5-phospho-beta-D-ribosyl)imidazole-4-carboxamide + fumarate</text>
        <dbReference type="Rhea" id="RHEA:23920"/>
        <dbReference type="ChEBI" id="CHEBI:29806"/>
        <dbReference type="ChEBI" id="CHEBI:58443"/>
        <dbReference type="ChEBI" id="CHEBI:58475"/>
        <dbReference type="EC" id="4.3.2.2"/>
    </reaction>
    <physiologicalReaction direction="left-to-right" evidence="7">
        <dbReference type="Rhea" id="RHEA:23921"/>
    </physiologicalReaction>
</comment>
<evidence type="ECO:0000256" key="6">
    <source>
        <dbReference type="ARBA" id="ARBA00023239"/>
    </source>
</evidence>
<dbReference type="Proteomes" id="UP000635278">
    <property type="component" value="Unassembled WGS sequence"/>
</dbReference>
<dbReference type="PRINTS" id="PR00149">
    <property type="entry name" value="FUMRATELYASE"/>
</dbReference>
<dbReference type="InterPro" id="IPR024083">
    <property type="entry name" value="Fumarase/histidase_N"/>
</dbReference>
<reference evidence="13 14" key="1">
    <citation type="journal article" date="2020" name="Int. J. Syst. Evol. Microbiol.">
        <title>Novel acetic acid bacteria from cider fermentations: Acetobacter conturbans sp. nov. and Acetobacter fallax sp. nov.</title>
        <authorList>
            <person name="Sombolestani A.S."/>
            <person name="Cleenwerck I."/>
            <person name="Cnockaert M."/>
            <person name="Borremans W."/>
            <person name="Wieme A.D."/>
            <person name="De Vuyst L."/>
            <person name="Vandamme P."/>
        </authorList>
    </citation>
    <scope>NUCLEOTIDE SEQUENCE [LARGE SCALE GENOMIC DNA]</scope>
    <source>
        <strain evidence="13 14">LMG 30640</strain>
    </source>
</reference>
<evidence type="ECO:0000256" key="3">
    <source>
        <dbReference type="ARBA" id="ARBA00008273"/>
    </source>
</evidence>
<dbReference type="CDD" id="cd01360">
    <property type="entry name" value="Adenylsuccinate_lyase_1"/>
    <property type="match status" value="1"/>
</dbReference>
<dbReference type="PANTHER" id="PTHR43172:SF1">
    <property type="entry name" value="ADENYLOSUCCINATE LYASE"/>
    <property type="match status" value="1"/>
</dbReference>
<dbReference type="NCBIfam" id="TIGR00928">
    <property type="entry name" value="purB"/>
    <property type="match status" value="1"/>
</dbReference>
<dbReference type="SUPFAM" id="SSF48557">
    <property type="entry name" value="L-aspartase-like"/>
    <property type="match status" value="1"/>
</dbReference>